<gene>
    <name evidence="1" type="ORF">CYMTET_10185</name>
</gene>
<sequence>MMYWNPHTGSGSPALIAVQEDQDDPTSTNPEAFVWAAIGQGRYRFACFGHQHLLEAKRRCVKADEAKHANHENRTEAFQFIKCRLFMNLSAIEMNQLGNEQNNIDAYMKHRNITEIILGMRKHVEKLMADPSERDVAMKRHLTEKLMDRSLCRKLSKRWHGPVAVTECFYSDLQAEMPERTVAPEAVVVDGQKEAHVERILSRRVRVSRGKEIEEWKERWTGFSKARDQWRTRDKLKRGRYVADGIGQRNNDAAIISTILGYV</sequence>
<dbReference type="Proteomes" id="UP001190700">
    <property type="component" value="Unassembled WGS sequence"/>
</dbReference>
<dbReference type="AlphaFoldDB" id="A0AAE0GQ07"/>
<organism evidence="1 2">
    <name type="scientific">Cymbomonas tetramitiformis</name>
    <dbReference type="NCBI Taxonomy" id="36881"/>
    <lineage>
        <taxon>Eukaryota</taxon>
        <taxon>Viridiplantae</taxon>
        <taxon>Chlorophyta</taxon>
        <taxon>Pyramimonadophyceae</taxon>
        <taxon>Pyramimonadales</taxon>
        <taxon>Pyramimonadaceae</taxon>
        <taxon>Cymbomonas</taxon>
    </lineage>
</organism>
<reference evidence="1 2" key="1">
    <citation type="journal article" date="2015" name="Genome Biol. Evol.">
        <title>Comparative Genomics of a Bacterivorous Green Alga Reveals Evolutionary Causalities and Consequences of Phago-Mixotrophic Mode of Nutrition.</title>
        <authorList>
            <person name="Burns J.A."/>
            <person name="Paasch A."/>
            <person name="Narechania A."/>
            <person name="Kim E."/>
        </authorList>
    </citation>
    <scope>NUCLEOTIDE SEQUENCE [LARGE SCALE GENOMIC DNA]</scope>
    <source>
        <strain evidence="1 2">PLY_AMNH</strain>
    </source>
</reference>
<keyword evidence="2" id="KW-1185">Reference proteome</keyword>
<protein>
    <submittedName>
        <fullName evidence="1">Uncharacterized protein</fullName>
    </submittedName>
</protein>
<accession>A0AAE0GQ07</accession>
<comment type="caution">
    <text evidence="1">The sequence shown here is derived from an EMBL/GenBank/DDBJ whole genome shotgun (WGS) entry which is preliminary data.</text>
</comment>
<name>A0AAE0GQ07_9CHLO</name>
<proteinExistence type="predicted"/>
<dbReference type="EMBL" id="LGRX02003566">
    <property type="protein sequence ID" value="KAK3282057.1"/>
    <property type="molecule type" value="Genomic_DNA"/>
</dbReference>
<evidence type="ECO:0000313" key="2">
    <source>
        <dbReference type="Proteomes" id="UP001190700"/>
    </source>
</evidence>
<evidence type="ECO:0000313" key="1">
    <source>
        <dbReference type="EMBL" id="KAK3282057.1"/>
    </source>
</evidence>